<sequence length="271" mass="25723">MAPSFVATHSVGIPEVLRPTATAQSRPGSVTLAAPASSATAIFASSKSDSAKSRRTAPAESRRPATGINPVPGPDPDDPPPASAGIDGAAGAEPTDGAADVPCGGRAEPYGVKPPAGIPGAGDGTGAATGGVAAIGAAAGTADVGAVSIGAANDVIGTCVTGGTVPAADAPAARPRPKSIPSDGIGDPCSPGTPVGGAIPLGTPPKPPISPCSGPIGNPPPDPPPRMLGKVGKPPINWVNGLCGSKVGLSSGECATVRPPGTRGILSPLGE</sequence>
<feature type="region of interest" description="Disordered" evidence="1">
    <location>
        <begin position="166"/>
        <end position="232"/>
    </location>
</feature>
<proteinExistence type="predicted"/>
<evidence type="ECO:0000256" key="1">
    <source>
        <dbReference type="SAM" id="MobiDB-lite"/>
    </source>
</evidence>
<accession>A0A0U0W9V0</accession>
<reference evidence="2 3" key="1">
    <citation type="submission" date="2015-03" db="EMBL/GenBank/DDBJ databases">
        <authorList>
            <person name="Murphy D."/>
        </authorList>
    </citation>
    <scope>NUCLEOTIDE SEQUENCE [LARGE SCALE GENOMIC DNA]</scope>
    <source>
        <strain evidence="2 3">DSM 44277</strain>
    </source>
</reference>
<feature type="compositionally biased region" description="Pro residues" evidence="1">
    <location>
        <begin position="217"/>
        <end position="226"/>
    </location>
</feature>
<feature type="compositionally biased region" description="Low complexity" evidence="1">
    <location>
        <begin position="29"/>
        <end position="48"/>
    </location>
</feature>
<dbReference type="AlphaFoldDB" id="A0A0U0W9V0"/>
<feature type="region of interest" description="Disordered" evidence="1">
    <location>
        <begin position="1"/>
        <end position="118"/>
    </location>
</feature>
<name>A0A0U0W9V0_MYCBE</name>
<protein>
    <submittedName>
        <fullName evidence="2">Uncharacterized protein</fullName>
    </submittedName>
</protein>
<gene>
    <name evidence="2" type="ORF">BN971_02170</name>
</gene>
<evidence type="ECO:0000313" key="2">
    <source>
        <dbReference type="EMBL" id="CPR10896.1"/>
    </source>
</evidence>
<dbReference type="Proteomes" id="UP000198875">
    <property type="component" value="Unassembled WGS sequence"/>
</dbReference>
<organism evidence="2 3">
    <name type="scientific">Mycobacterium bohemicum DSM 44277</name>
    <dbReference type="NCBI Taxonomy" id="1236609"/>
    <lineage>
        <taxon>Bacteria</taxon>
        <taxon>Bacillati</taxon>
        <taxon>Actinomycetota</taxon>
        <taxon>Actinomycetes</taxon>
        <taxon>Mycobacteriales</taxon>
        <taxon>Mycobacteriaceae</taxon>
        <taxon>Mycobacterium</taxon>
    </lineage>
</organism>
<dbReference type="EMBL" id="CSTD01000002">
    <property type="protein sequence ID" value="CPR10896.1"/>
    <property type="molecule type" value="Genomic_DNA"/>
</dbReference>
<feature type="compositionally biased region" description="Low complexity" evidence="1">
    <location>
        <begin position="83"/>
        <end position="92"/>
    </location>
</feature>
<evidence type="ECO:0000313" key="3">
    <source>
        <dbReference type="Proteomes" id="UP000198875"/>
    </source>
</evidence>
<feature type="compositionally biased region" description="Pro residues" evidence="1">
    <location>
        <begin position="71"/>
        <end position="82"/>
    </location>
</feature>